<feature type="transmembrane region" description="Helical" evidence="2">
    <location>
        <begin position="245"/>
        <end position="265"/>
    </location>
</feature>
<gene>
    <name evidence="3" type="ORF">GGP61_002671</name>
</gene>
<evidence type="ECO:0000256" key="1">
    <source>
        <dbReference type="SAM" id="MobiDB-lite"/>
    </source>
</evidence>
<dbReference type="EMBL" id="JANUAE010000010">
    <property type="protein sequence ID" value="MCS3711045.1"/>
    <property type="molecule type" value="Genomic_DNA"/>
</dbReference>
<feature type="region of interest" description="Disordered" evidence="1">
    <location>
        <begin position="199"/>
        <end position="237"/>
    </location>
</feature>
<accession>A0A9X2Q6G9</accession>
<comment type="caution">
    <text evidence="3">The sequence shown here is derived from an EMBL/GenBank/DDBJ whole genome shotgun (WGS) entry which is preliminary data.</text>
</comment>
<feature type="compositionally biased region" description="Low complexity" evidence="1">
    <location>
        <begin position="73"/>
        <end position="89"/>
    </location>
</feature>
<dbReference type="AlphaFoldDB" id="A0A9X2Q6G9"/>
<protein>
    <submittedName>
        <fullName evidence="3">Uncharacterized protein</fullName>
    </submittedName>
</protein>
<evidence type="ECO:0000313" key="4">
    <source>
        <dbReference type="Proteomes" id="UP001155057"/>
    </source>
</evidence>
<dbReference type="RefSeq" id="WP_011404563.1">
    <property type="nucleotide sequence ID" value="NZ_CALTSH010000017.1"/>
</dbReference>
<keyword evidence="2" id="KW-0812">Transmembrane</keyword>
<organism evidence="3 4">
    <name type="scientific">Salinibacter ruber</name>
    <dbReference type="NCBI Taxonomy" id="146919"/>
    <lineage>
        <taxon>Bacteria</taxon>
        <taxon>Pseudomonadati</taxon>
        <taxon>Rhodothermota</taxon>
        <taxon>Rhodothermia</taxon>
        <taxon>Rhodothermales</taxon>
        <taxon>Salinibacteraceae</taxon>
        <taxon>Salinibacter</taxon>
    </lineage>
</organism>
<reference evidence="3" key="1">
    <citation type="submission" date="2022-08" db="EMBL/GenBank/DDBJ databases">
        <title>Genomic Encyclopedia of Type Strains, Phase V (KMG-V): Genome sequencing to study the core and pangenomes of soil and plant-associated prokaryotes.</title>
        <authorList>
            <person name="Whitman W."/>
        </authorList>
    </citation>
    <scope>NUCLEOTIDE SEQUENCE</scope>
    <source>
        <strain evidence="3">SP3049</strain>
    </source>
</reference>
<feature type="region of interest" description="Disordered" evidence="1">
    <location>
        <begin position="46"/>
        <end position="93"/>
    </location>
</feature>
<feature type="compositionally biased region" description="Basic and acidic residues" evidence="1">
    <location>
        <begin position="46"/>
        <end position="55"/>
    </location>
</feature>
<evidence type="ECO:0000256" key="2">
    <source>
        <dbReference type="SAM" id="Phobius"/>
    </source>
</evidence>
<sequence length="423" mass="44916">MALASTSPDPPSPLKNLDALYPLACTLVGDEAAPSLLVRVYERVADAPPNERPEAPEDWLDLLLREAPEQGQAPSDPDAPDASSTPDAGSLRRDTAERLARNTLPVAFATCSTAERFVLALSASRLSEAPQPARLADLFEAPLPSSPSALLREKLRAVLSAPEADLIDETLSDTELHGVLRDVLRDRFAPVPSSLRARLRAVRRSSSPAAGTNEEDEKDPEGSASGDTSGGLLDRLPSRPKPRTLLFVLLLGGLVLGGGLGVSYLTGSSSSTSAPSPPTLTAFSAEQAGAVTTERATTQPAEAEAYLDSTWGRRVRLPSIESAQLRGVGRLRAAGNTEIPVVLYTGEEEARIAAFVYSYALIDRLDDTATLNTQVRSQLAQRNRLVADGQAAGPGLLWRNRANIFVVVSPSLSPDALRARVQP</sequence>
<dbReference type="Proteomes" id="UP001155057">
    <property type="component" value="Unassembled WGS sequence"/>
</dbReference>
<keyword evidence="2" id="KW-1133">Transmembrane helix</keyword>
<name>A0A9X2Q6G9_9BACT</name>
<proteinExistence type="predicted"/>
<keyword evidence="2" id="KW-0472">Membrane</keyword>
<evidence type="ECO:0000313" key="3">
    <source>
        <dbReference type="EMBL" id="MCS3711045.1"/>
    </source>
</evidence>